<dbReference type="AlphaFoldDB" id="A0A9P9DP61"/>
<name>A0A9P9DP61_9HYPO</name>
<organism evidence="1 2">
    <name type="scientific">Dactylonectria estremocensis</name>
    <dbReference type="NCBI Taxonomy" id="1079267"/>
    <lineage>
        <taxon>Eukaryota</taxon>
        <taxon>Fungi</taxon>
        <taxon>Dikarya</taxon>
        <taxon>Ascomycota</taxon>
        <taxon>Pezizomycotina</taxon>
        <taxon>Sordariomycetes</taxon>
        <taxon>Hypocreomycetidae</taxon>
        <taxon>Hypocreales</taxon>
        <taxon>Nectriaceae</taxon>
        <taxon>Dactylonectria</taxon>
    </lineage>
</organism>
<dbReference type="EMBL" id="JAGMUU010000026">
    <property type="protein sequence ID" value="KAH7122096.1"/>
    <property type="molecule type" value="Genomic_DNA"/>
</dbReference>
<proteinExistence type="predicted"/>
<protein>
    <submittedName>
        <fullName evidence="1">Uncharacterized protein</fullName>
    </submittedName>
</protein>
<reference evidence="1" key="1">
    <citation type="journal article" date="2021" name="Nat. Commun.">
        <title>Genetic determinants of endophytism in the Arabidopsis root mycobiome.</title>
        <authorList>
            <person name="Mesny F."/>
            <person name="Miyauchi S."/>
            <person name="Thiergart T."/>
            <person name="Pickel B."/>
            <person name="Atanasova L."/>
            <person name="Karlsson M."/>
            <person name="Huettel B."/>
            <person name="Barry K.W."/>
            <person name="Haridas S."/>
            <person name="Chen C."/>
            <person name="Bauer D."/>
            <person name="Andreopoulos W."/>
            <person name="Pangilinan J."/>
            <person name="LaButti K."/>
            <person name="Riley R."/>
            <person name="Lipzen A."/>
            <person name="Clum A."/>
            <person name="Drula E."/>
            <person name="Henrissat B."/>
            <person name="Kohler A."/>
            <person name="Grigoriev I.V."/>
            <person name="Martin F.M."/>
            <person name="Hacquard S."/>
        </authorList>
    </citation>
    <scope>NUCLEOTIDE SEQUENCE</scope>
    <source>
        <strain evidence="1">MPI-CAGE-AT-0021</strain>
    </source>
</reference>
<comment type="caution">
    <text evidence="1">The sequence shown here is derived from an EMBL/GenBank/DDBJ whole genome shotgun (WGS) entry which is preliminary data.</text>
</comment>
<sequence>MGNRPTGFCLSSLRYDHRFPALVYSKLLVVVCKTGSFSSWPEQSPQGSSTVALQPSAEVVEVTPVTRQPVWLLVHVVVHSSVTSASSHPVDVAHTIRLPPEWGALITVGSWAVIEALWSGGSGIDYLRRPEVMPEEALDPEIRSDSDPVRTEIELRIVFFAGSWDIFPDQGAWASMEGVVVLEIQNHENDLNEGERRWRKSIVTNCFQSKT</sequence>
<evidence type="ECO:0000313" key="2">
    <source>
        <dbReference type="Proteomes" id="UP000717696"/>
    </source>
</evidence>
<evidence type="ECO:0000313" key="1">
    <source>
        <dbReference type="EMBL" id="KAH7122096.1"/>
    </source>
</evidence>
<gene>
    <name evidence="1" type="ORF">B0J13DRAFT_531751</name>
</gene>
<accession>A0A9P9DP61</accession>
<keyword evidence="2" id="KW-1185">Reference proteome</keyword>
<dbReference type="Proteomes" id="UP000717696">
    <property type="component" value="Unassembled WGS sequence"/>
</dbReference>